<organism evidence="1">
    <name type="scientific">Anguilla anguilla</name>
    <name type="common">European freshwater eel</name>
    <name type="synonym">Muraena anguilla</name>
    <dbReference type="NCBI Taxonomy" id="7936"/>
    <lineage>
        <taxon>Eukaryota</taxon>
        <taxon>Metazoa</taxon>
        <taxon>Chordata</taxon>
        <taxon>Craniata</taxon>
        <taxon>Vertebrata</taxon>
        <taxon>Euteleostomi</taxon>
        <taxon>Actinopterygii</taxon>
        <taxon>Neopterygii</taxon>
        <taxon>Teleostei</taxon>
        <taxon>Anguilliformes</taxon>
        <taxon>Anguillidae</taxon>
        <taxon>Anguilla</taxon>
    </lineage>
</organism>
<evidence type="ECO:0000313" key="1">
    <source>
        <dbReference type="EMBL" id="JAH58786.1"/>
    </source>
</evidence>
<dbReference type="EMBL" id="GBXM01049791">
    <property type="protein sequence ID" value="JAH58786.1"/>
    <property type="molecule type" value="Transcribed_RNA"/>
</dbReference>
<name>A0A0E9TZ36_ANGAN</name>
<dbReference type="AlphaFoldDB" id="A0A0E9TZ36"/>
<reference evidence="1" key="1">
    <citation type="submission" date="2014-11" db="EMBL/GenBank/DDBJ databases">
        <authorList>
            <person name="Amaro Gonzalez C."/>
        </authorList>
    </citation>
    <scope>NUCLEOTIDE SEQUENCE</scope>
</reference>
<sequence length="42" mass="4621">MQPQTGMQMRRFVLNLTCEGAISLEEAGGGTLGFTNCNKRLF</sequence>
<reference evidence="1" key="2">
    <citation type="journal article" date="2015" name="Fish Shellfish Immunol.">
        <title>Early steps in the European eel (Anguilla anguilla)-Vibrio vulnificus interaction in the gills: Role of the RtxA13 toxin.</title>
        <authorList>
            <person name="Callol A."/>
            <person name="Pajuelo D."/>
            <person name="Ebbesson L."/>
            <person name="Teles M."/>
            <person name="MacKenzie S."/>
            <person name="Amaro C."/>
        </authorList>
    </citation>
    <scope>NUCLEOTIDE SEQUENCE</scope>
</reference>
<accession>A0A0E9TZ36</accession>
<proteinExistence type="predicted"/>
<protein>
    <submittedName>
        <fullName evidence="1">Uncharacterized protein</fullName>
    </submittedName>
</protein>